<feature type="domain" description="AB hydrolase-1" evidence="1">
    <location>
        <begin position="32"/>
        <end position="139"/>
    </location>
</feature>
<dbReference type="EMBL" id="CP034437">
    <property type="protein sequence ID" value="AZN42212.1"/>
    <property type="molecule type" value="Genomic_DNA"/>
</dbReference>
<gene>
    <name evidence="2" type="ORF">EJC50_22905</name>
</gene>
<dbReference type="OrthoDB" id="2645723at2"/>
<name>A0A3Q8X7F9_9BACL</name>
<dbReference type="SUPFAM" id="SSF53474">
    <property type="entry name" value="alpha/beta-Hydrolases"/>
    <property type="match status" value="1"/>
</dbReference>
<accession>A0A3Q8X7F9</accession>
<dbReference type="GO" id="GO:0016020">
    <property type="term" value="C:membrane"/>
    <property type="evidence" value="ECO:0007669"/>
    <property type="project" value="TreeGrafter"/>
</dbReference>
<dbReference type="Proteomes" id="UP000272528">
    <property type="component" value="Chromosome"/>
</dbReference>
<evidence type="ECO:0000313" key="3">
    <source>
        <dbReference type="Proteomes" id="UP000272528"/>
    </source>
</evidence>
<keyword evidence="2" id="KW-0378">Hydrolase</keyword>
<dbReference type="InterPro" id="IPR050266">
    <property type="entry name" value="AB_hydrolase_sf"/>
</dbReference>
<organism evidence="2 3">
    <name type="scientific">Paenibacillus albus</name>
    <dbReference type="NCBI Taxonomy" id="2495582"/>
    <lineage>
        <taxon>Bacteria</taxon>
        <taxon>Bacillati</taxon>
        <taxon>Bacillota</taxon>
        <taxon>Bacilli</taxon>
        <taxon>Bacillales</taxon>
        <taxon>Paenibacillaceae</taxon>
        <taxon>Paenibacillus</taxon>
    </lineage>
</organism>
<dbReference type="PANTHER" id="PTHR43798:SF33">
    <property type="entry name" value="HYDROLASE, PUTATIVE (AFU_ORTHOLOGUE AFUA_2G14860)-RELATED"/>
    <property type="match status" value="1"/>
</dbReference>
<dbReference type="AlphaFoldDB" id="A0A3Q8X7F9"/>
<sequence>MNQELLTSHVNNDGVLIHYLDSFHAADPRLTPLLICPGLSETAEEYVDLMQALLPRRCIVLSFRGRGGSDTPSHGYNLDAHLTDLEAVIRAAGIERFHLFAHSRGVSYALGYLQQQSRLGSSSVDSLILSDYPPEHRQMPEGWADDYITNYLIPFERTGHIRPEAVWGIQHEAEQISLSAALDAVPNALILRGALEDSLLSDADTKRYTEMFTRCRIEALEQSGHNLMDNEREGCFRHIRRFLEEEELTLQ</sequence>
<protein>
    <submittedName>
        <fullName evidence="2">Alpha/beta fold hydrolase</fullName>
    </submittedName>
</protein>
<dbReference type="PANTHER" id="PTHR43798">
    <property type="entry name" value="MONOACYLGLYCEROL LIPASE"/>
    <property type="match status" value="1"/>
</dbReference>
<dbReference type="GO" id="GO:0016787">
    <property type="term" value="F:hydrolase activity"/>
    <property type="evidence" value="ECO:0007669"/>
    <property type="project" value="UniProtKB-KW"/>
</dbReference>
<dbReference type="RefSeq" id="WP_126017910.1">
    <property type="nucleotide sequence ID" value="NZ_CP034437.1"/>
</dbReference>
<evidence type="ECO:0000313" key="2">
    <source>
        <dbReference type="EMBL" id="AZN42212.1"/>
    </source>
</evidence>
<dbReference type="InterPro" id="IPR000073">
    <property type="entry name" value="AB_hydrolase_1"/>
</dbReference>
<dbReference type="InterPro" id="IPR029058">
    <property type="entry name" value="AB_hydrolase_fold"/>
</dbReference>
<evidence type="ECO:0000259" key="1">
    <source>
        <dbReference type="Pfam" id="PF00561"/>
    </source>
</evidence>
<proteinExistence type="predicted"/>
<dbReference type="Gene3D" id="3.40.50.1820">
    <property type="entry name" value="alpha/beta hydrolase"/>
    <property type="match status" value="1"/>
</dbReference>
<reference evidence="3" key="1">
    <citation type="submission" date="2018-12" db="EMBL/GenBank/DDBJ databases">
        <title>Genome sequence of Peanibacillus sp.</title>
        <authorList>
            <person name="Subramani G."/>
            <person name="Srinivasan S."/>
            <person name="Kim M.K."/>
        </authorList>
    </citation>
    <scope>NUCLEOTIDE SEQUENCE [LARGE SCALE GENOMIC DNA]</scope>
    <source>
        <strain evidence="3">18JY67-1</strain>
    </source>
</reference>
<dbReference type="KEGG" id="palb:EJC50_22905"/>
<dbReference type="Pfam" id="PF00561">
    <property type="entry name" value="Abhydrolase_1"/>
    <property type="match status" value="1"/>
</dbReference>
<keyword evidence="3" id="KW-1185">Reference proteome</keyword>